<dbReference type="InterPro" id="IPR036770">
    <property type="entry name" value="Ankyrin_rpt-contain_sf"/>
</dbReference>
<comment type="caution">
    <text evidence="3">The sequence shown here is derived from an EMBL/GenBank/DDBJ whole genome shotgun (WGS) entry which is preliminary data.</text>
</comment>
<organism evidence="3 4">
    <name type="scientific">Dentiradicibacter hellwigii</name>
    <dbReference type="NCBI Taxonomy" id="3149053"/>
    <lineage>
        <taxon>Bacteria</taxon>
        <taxon>Pseudomonadati</taxon>
        <taxon>Pseudomonadota</taxon>
        <taxon>Betaproteobacteria</taxon>
        <taxon>Rhodocyclales</taxon>
        <taxon>Rhodocyclaceae</taxon>
        <taxon>Dentiradicibacter</taxon>
    </lineage>
</organism>
<gene>
    <name evidence="3" type="ORF">ABCS64_06855</name>
</gene>
<dbReference type="EMBL" id="JBEUWX010000002">
    <property type="protein sequence ID" value="MFA9950036.1"/>
    <property type="molecule type" value="Genomic_DNA"/>
</dbReference>
<dbReference type="PANTHER" id="PTHR24189">
    <property type="entry name" value="MYOTROPHIN"/>
    <property type="match status" value="1"/>
</dbReference>
<dbReference type="RefSeq" id="WP_418891122.1">
    <property type="nucleotide sequence ID" value="NZ_JBEUWX010000002.1"/>
</dbReference>
<name>A0ABV4UEF0_9RHOO</name>
<dbReference type="SMART" id="SM00248">
    <property type="entry name" value="ANK"/>
    <property type="match status" value="3"/>
</dbReference>
<protein>
    <recommendedName>
        <fullName evidence="5">Ankyrin repeat domain-containing protein</fullName>
    </recommendedName>
</protein>
<evidence type="ECO:0000256" key="2">
    <source>
        <dbReference type="ARBA" id="ARBA00023043"/>
    </source>
</evidence>
<keyword evidence="2" id="KW-0040">ANK repeat</keyword>
<dbReference type="InterPro" id="IPR002110">
    <property type="entry name" value="Ankyrin_rpt"/>
</dbReference>
<evidence type="ECO:0000313" key="4">
    <source>
        <dbReference type="Proteomes" id="UP001574673"/>
    </source>
</evidence>
<evidence type="ECO:0000256" key="1">
    <source>
        <dbReference type="ARBA" id="ARBA00022737"/>
    </source>
</evidence>
<proteinExistence type="predicted"/>
<evidence type="ECO:0000313" key="3">
    <source>
        <dbReference type="EMBL" id="MFA9950036.1"/>
    </source>
</evidence>
<sequence length="234" mass="25864">MSAKYPASTFFRGHYLEMAQAIEANDIPRLERLVQGQDLTLKGEKDMSLIWFAILHEKFDAISALIRLGVNPDTQIAEGLGSALDAAFMKHDDIRYLKAMLDGGLDPNYKRPDNYTLMLQRGVAGGLEHVKLLLSRGTRINDRDNIGGTALYKSINRIEPDIAAYLIEHGADFNAATVNGVTPAWAISESIKEMRPGNPIQLKFVGLRDLLIKKGAKWPPLPPAEVRARGGKTK</sequence>
<dbReference type="InterPro" id="IPR050745">
    <property type="entry name" value="Multifunctional_regulatory"/>
</dbReference>
<reference evidence="4" key="1">
    <citation type="submission" date="2024-06" db="EMBL/GenBank/DDBJ databases">
        <title>Radixoralia hellwigii gen. nov., sp nov., isolated from a root canal in the human oral cavity.</title>
        <authorList>
            <person name="Bartsch S."/>
            <person name="Wittmer A."/>
            <person name="Schulz A.-K."/>
            <person name="Neumann-Schaal M."/>
            <person name="Wolf J."/>
            <person name="Gronow S."/>
            <person name="Tennert C."/>
            <person name="Haecker G."/>
            <person name="Cieplik F."/>
            <person name="Al-Ahmad A."/>
        </authorList>
    </citation>
    <scope>NUCLEOTIDE SEQUENCE [LARGE SCALE GENOMIC DNA]</scope>
    <source>
        <strain evidence="4">Wk13</strain>
    </source>
</reference>
<dbReference type="SUPFAM" id="SSF48403">
    <property type="entry name" value="Ankyrin repeat"/>
    <property type="match status" value="1"/>
</dbReference>
<keyword evidence="1" id="KW-0677">Repeat</keyword>
<dbReference type="Proteomes" id="UP001574673">
    <property type="component" value="Unassembled WGS sequence"/>
</dbReference>
<accession>A0ABV4UEF0</accession>
<dbReference type="PANTHER" id="PTHR24189:SF63">
    <property type="entry name" value="ANKYRIN"/>
    <property type="match status" value="1"/>
</dbReference>
<evidence type="ECO:0008006" key="5">
    <source>
        <dbReference type="Google" id="ProtNLM"/>
    </source>
</evidence>
<keyword evidence="4" id="KW-1185">Reference proteome</keyword>
<dbReference type="Gene3D" id="1.25.40.20">
    <property type="entry name" value="Ankyrin repeat-containing domain"/>
    <property type="match status" value="1"/>
</dbReference>